<dbReference type="Gene3D" id="3.40.225.10">
    <property type="entry name" value="Class II aldolase/adducin N-terminal domain"/>
    <property type="match status" value="1"/>
</dbReference>
<reference evidence="4" key="2">
    <citation type="journal article" date="2014" name="ISME J.">
        <title>Microbial stratification in low pH oxic and suboxic macroscopic growths along an acid mine drainage.</title>
        <authorList>
            <person name="Mendez-Garcia C."/>
            <person name="Mesa V."/>
            <person name="Sprenger R.R."/>
            <person name="Richter M."/>
            <person name="Diez M.S."/>
            <person name="Solano J."/>
            <person name="Bargiela R."/>
            <person name="Golyshina O.V."/>
            <person name="Manteca A."/>
            <person name="Ramos J.L."/>
            <person name="Gallego J.R."/>
            <person name="Llorente I."/>
            <person name="Martins Dos Santos V.A."/>
            <person name="Jensen O.N."/>
            <person name="Pelaez A.I."/>
            <person name="Sanchez J."/>
            <person name="Ferrer M."/>
        </authorList>
    </citation>
    <scope>NUCLEOTIDE SEQUENCE</scope>
</reference>
<reference evidence="4" key="1">
    <citation type="submission" date="2013-08" db="EMBL/GenBank/DDBJ databases">
        <authorList>
            <person name="Mendez C."/>
            <person name="Richter M."/>
            <person name="Ferrer M."/>
            <person name="Sanchez J."/>
        </authorList>
    </citation>
    <scope>NUCLEOTIDE SEQUENCE</scope>
</reference>
<gene>
    <name evidence="4" type="ORF">B1B_11179</name>
</gene>
<keyword evidence="2" id="KW-0456">Lyase</keyword>
<evidence type="ECO:0000259" key="3">
    <source>
        <dbReference type="SMART" id="SM01007"/>
    </source>
</evidence>
<dbReference type="InterPro" id="IPR050197">
    <property type="entry name" value="Aldolase_class_II_sugar_metab"/>
</dbReference>
<dbReference type="InterPro" id="IPR036409">
    <property type="entry name" value="Aldolase_II/adducin_N_sf"/>
</dbReference>
<dbReference type="SMART" id="SM01007">
    <property type="entry name" value="Aldolase_II"/>
    <property type="match status" value="1"/>
</dbReference>
<dbReference type="GO" id="GO:0046872">
    <property type="term" value="F:metal ion binding"/>
    <property type="evidence" value="ECO:0007669"/>
    <property type="project" value="UniProtKB-KW"/>
</dbReference>
<comment type="caution">
    <text evidence="4">The sequence shown here is derived from an EMBL/GenBank/DDBJ whole genome shotgun (WGS) entry which is preliminary data.</text>
</comment>
<keyword evidence="1" id="KW-0479">Metal-binding</keyword>
<proteinExistence type="predicted"/>
<dbReference type="GO" id="GO:0016832">
    <property type="term" value="F:aldehyde-lyase activity"/>
    <property type="evidence" value="ECO:0007669"/>
    <property type="project" value="TreeGrafter"/>
</dbReference>
<dbReference type="AlphaFoldDB" id="T1B8V4"/>
<dbReference type="PANTHER" id="PTHR22789">
    <property type="entry name" value="FUCULOSE PHOSPHATE ALDOLASE"/>
    <property type="match status" value="1"/>
</dbReference>
<dbReference type="GO" id="GO:0019323">
    <property type="term" value="P:pentose catabolic process"/>
    <property type="evidence" value="ECO:0007669"/>
    <property type="project" value="TreeGrafter"/>
</dbReference>
<evidence type="ECO:0000313" key="4">
    <source>
        <dbReference type="EMBL" id="EQD50610.1"/>
    </source>
</evidence>
<dbReference type="EMBL" id="AUZY01007238">
    <property type="protein sequence ID" value="EQD50610.1"/>
    <property type="molecule type" value="Genomic_DNA"/>
</dbReference>
<protein>
    <submittedName>
        <fullName evidence="4">Class II aldolase/adducin family protein</fullName>
    </submittedName>
</protein>
<evidence type="ECO:0000256" key="1">
    <source>
        <dbReference type="ARBA" id="ARBA00022723"/>
    </source>
</evidence>
<dbReference type="PANTHER" id="PTHR22789:SF0">
    <property type="entry name" value="3-OXO-TETRONATE 4-PHOSPHATE DECARBOXYLASE-RELATED"/>
    <property type="match status" value="1"/>
</dbReference>
<sequence length="186" mass="20740">MATDETPADLVRIYRRMREYGLNDTHSGNASIRAGSGIWITPHGAWAEELGVDDLVRVELDGLQPEQASWDTPLHLATYRENPEHGAVLHGHGLYGVAMSLEVGDFFEPVDFEGRLLFPKVAIVDVSAEHPFEDAARLTARVLRDLPLAIIRGHGIYSAGPSLEIAWRNLASLEWSAHLAWLRRDR</sequence>
<dbReference type="GO" id="GO:0005829">
    <property type="term" value="C:cytosol"/>
    <property type="evidence" value="ECO:0007669"/>
    <property type="project" value="TreeGrafter"/>
</dbReference>
<accession>T1B8V4</accession>
<feature type="domain" description="Class II aldolase/adducin N-terminal" evidence="3">
    <location>
        <begin position="8"/>
        <end position="181"/>
    </location>
</feature>
<evidence type="ECO:0000256" key="2">
    <source>
        <dbReference type="ARBA" id="ARBA00023239"/>
    </source>
</evidence>
<dbReference type="SUPFAM" id="SSF53639">
    <property type="entry name" value="AraD/HMP-PK domain-like"/>
    <property type="match status" value="1"/>
</dbReference>
<name>T1B8V4_9ZZZZ</name>
<organism evidence="4">
    <name type="scientific">mine drainage metagenome</name>
    <dbReference type="NCBI Taxonomy" id="410659"/>
    <lineage>
        <taxon>unclassified sequences</taxon>
        <taxon>metagenomes</taxon>
        <taxon>ecological metagenomes</taxon>
    </lineage>
</organism>
<dbReference type="InterPro" id="IPR001303">
    <property type="entry name" value="Aldolase_II/adducin_N"/>
</dbReference>
<dbReference type="Pfam" id="PF00596">
    <property type="entry name" value="Aldolase_II"/>
    <property type="match status" value="1"/>
</dbReference>